<name>A0A6N8FG55_9BACI</name>
<sequence length="377" mass="43211">MLKKIRIVIADTNKDYLESLGAYMRTSSNSKQFIVTYFSNFESLQKYIHQGEIIDILLISPEMNRSDIQTSKDTLVILLEDDALARSVKSHPTIYRYQRLDQLVANILGQYYENNEEAGKLLVRTNQTKIISVYSPNGGTGKTTVAVNLCKQLAINDAKVFYLNLETFNSTKLFLSDDEEENPSLQIFYYAKTNSNQLLSKIETLKKYDPYSMVNYFDIQINAEEMLELTDETINRLIKGLLETNTYDYIVLDLDSSLHERNITAIKECDILFWVVANDLTGVLKTKSLLDEEEKLFGRENLVKDKMSLILNKFNGNLIGDFSEVELTIDGYLPFIQNWIHHQSKVDLLGNDEFNQELQTIIRKIIVNDGEGVVNSG</sequence>
<dbReference type="Pfam" id="PF13614">
    <property type="entry name" value="AAA_31"/>
    <property type="match status" value="1"/>
</dbReference>
<dbReference type="GO" id="GO:0051782">
    <property type="term" value="P:negative regulation of cell division"/>
    <property type="evidence" value="ECO:0007669"/>
    <property type="project" value="TreeGrafter"/>
</dbReference>
<dbReference type="GO" id="GO:0009898">
    <property type="term" value="C:cytoplasmic side of plasma membrane"/>
    <property type="evidence" value="ECO:0007669"/>
    <property type="project" value="TreeGrafter"/>
</dbReference>
<keyword evidence="2" id="KW-0067">ATP-binding</keyword>
<dbReference type="GO" id="GO:0016887">
    <property type="term" value="F:ATP hydrolysis activity"/>
    <property type="evidence" value="ECO:0007669"/>
    <property type="project" value="TreeGrafter"/>
</dbReference>
<accession>A0A6N8FG55</accession>
<evidence type="ECO:0000259" key="3">
    <source>
        <dbReference type="Pfam" id="PF13614"/>
    </source>
</evidence>
<dbReference type="InterPro" id="IPR027417">
    <property type="entry name" value="P-loop_NTPase"/>
</dbReference>
<dbReference type="InterPro" id="IPR050625">
    <property type="entry name" value="ParA/MinD_ATPase"/>
</dbReference>
<protein>
    <submittedName>
        <fullName evidence="4">AAA family ATPase</fullName>
    </submittedName>
</protein>
<dbReference type="GO" id="GO:0005524">
    <property type="term" value="F:ATP binding"/>
    <property type="evidence" value="ECO:0007669"/>
    <property type="project" value="UniProtKB-KW"/>
</dbReference>
<feature type="domain" description="AAA" evidence="3">
    <location>
        <begin position="128"/>
        <end position="273"/>
    </location>
</feature>
<evidence type="ECO:0000313" key="5">
    <source>
        <dbReference type="Proteomes" id="UP000469125"/>
    </source>
</evidence>
<reference evidence="4 5" key="1">
    <citation type="submission" date="2019-11" db="EMBL/GenBank/DDBJ databases">
        <authorList>
            <person name="Li X."/>
        </authorList>
    </citation>
    <scope>NUCLEOTIDE SEQUENCE [LARGE SCALE GENOMIC DNA]</scope>
    <source>
        <strain evidence="4 5">L9</strain>
    </source>
</reference>
<dbReference type="PANTHER" id="PTHR43384:SF6">
    <property type="entry name" value="SEPTUM SITE-DETERMINING PROTEIN MIND HOMOLOG, CHLOROPLASTIC"/>
    <property type="match status" value="1"/>
</dbReference>
<organism evidence="4 5">
    <name type="scientific">Ornithinibacillus caprae</name>
    <dbReference type="NCBI Taxonomy" id="2678566"/>
    <lineage>
        <taxon>Bacteria</taxon>
        <taxon>Bacillati</taxon>
        <taxon>Bacillota</taxon>
        <taxon>Bacilli</taxon>
        <taxon>Bacillales</taxon>
        <taxon>Bacillaceae</taxon>
        <taxon>Ornithinibacillus</taxon>
    </lineage>
</organism>
<comment type="caution">
    <text evidence="4">The sequence shown here is derived from an EMBL/GenBank/DDBJ whole genome shotgun (WGS) entry which is preliminary data.</text>
</comment>
<dbReference type="SUPFAM" id="SSF52540">
    <property type="entry name" value="P-loop containing nucleoside triphosphate hydrolases"/>
    <property type="match status" value="1"/>
</dbReference>
<dbReference type="RefSeq" id="WP_196493686.1">
    <property type="nucleotide sequence ID" value="NZ_WOCA01000001.1"/>
</dbReference>
<dbReference type="AlphaFoldDB" id="A0A6N8FG55"/>
<evidence type="ECO:0000256" key="1">
    <source>
        <dbReference type="ARBA" id="ARBA00022741"/>
    </source>
</evidence>
<dbReference type="Proteomes" id="UP000469125">
    <property type="component" value="Unassembled WGS sequence"/>
</dbReference>
<dbReference type="InterPro" id="IPR025669">
    <property type="entry name" value="AAA_dom"/>
</dbReference>
<dbReference type="EMBL" id="WOCA01000001">
    <property type="protein sequence ID" value="MUK87027.1"/>
    <property type="molecule type" value="Genomic_DNA"/>
</dbReference>
<gene>
    <name evidence="4" type="ORF">GMD78_01245</name>
</gene>
<keyword evidence="1" id="KW-0547">Nucleotide-binding</keyword>
<dbReference type="PANTHER" id="PTHR43384">
    <property type="entry name" value="SEPTUM SITE-DETERMINING PROTEIN MIND HOMOLOG, CHLOROPLASTIC-RELATED"/>
    <property type="match status" value="1"/>
</dbReference>
<dbReference type="Gene3D" id="3.40.50.10850">
    <property type="entry name" value="Ntrc-like two-domain protein"/>
    <property type="match status" value="1"/>
</dbReference>
<evidence type="ECO:0000256" key="2">
    <source>
        <dbReference type="ARBA" id="ARBA00022840"/>
    </source>
</evidence>
<evidence type="ECO:0000313" key="4">
    <source>
        <dbReference type="EMBL" id="MUK87027.1"/>
    </source>
</evidence>
<keyword evidence="5" id="KW-1185">Reference proteome</keyword>
<dbReference type="Gene3D" id="3.40.50.300">
    <property type="entry name" value="P-loop containing nucleotide triphosphate hydrolases"/>
    <property type="match status" value="1"/>
</dbReference>
<dbReference type="GO" id="GO:0005829">
    <property type="term" value="C:cytosol"/>
    <property type="evidence" value="ECO:0007669"/>
    <property type="project" value="TreeGrafter"/>
</dbReference>
<proteinExistence type="predicted"/>